<name>A0A6J5LYA4_9CAUD</name>
<dbReference type="InterPro" id="IPR011051">
    <property type="entry name" value="RmlC_Cupin_sf"/>
</dbReference>
<keyword evidence="1" id="KW-0808">Transferase</keyword>
<evidence type="ECO:0000256" key="2">
    <source>
        <dbReference type="ARBA" id="ARBA00022695"/>
    </source>
</evidence>
<dbReference type="NCBIfam" id="TIGR00125">
    <property type="entry name" value="cyt_tran_rel"/>
    <property type="match status" value="1"/>
</dbReference>
<dbReference type="SUPFAM" id="SSF51182">
    <property type="entry name" value="RmlC-like cupins"/>
    <property type="match status" value="1"/>
</dbReference>
<accession>A0A6J5LYA4</accession>
<protein>
    <submittedName>
        <fullName evidence="5">RfaE_dom_II, bifunctional protein RfaE, domain II</fullName>
    </submittedName>
</protein>
<dbReference type="Gene3D" id="3.40.50.620">
    <property type="entry name" value="HUPs"/>
    <property type="match status" value="1"/>
</dbReference>
<feature type="domain" description="Cytidyltransferase-like" evidence="4">
    <location>
        <begin position="7"/>
        <end position="120"/>
    </location>
</feature>
<organism evidence="5">
    <name type="scientific">uncultured Caudovirales phage</name>
    <dbReference type="NCBI Taxonomy" id="2100421"/>
    <lineage>
        <taxon>Viruses</taxon>
        <taxon>Duplodnaviria</taxon>
        <taxon>Heunggongvirae</taxon>
        <taxon>Uroviricota</taxon>
        <taxon>Caudoviricetes</taxon>
        <taxon>Peduoviridae</taxon>
        <taxon>Maltschvirus</taxon>
        <taxon>Maltschvirus maltsch</taxon>
    </lineage>
</organism>
<dbReference type="InterPro" id="IPR001538">
    <property type="entry name" value="Man6P_isomerase-2_C"/>
</dbReference>
<sequence>MKKIVLVTGGFDPLHSGHISYFNDAKRLGDILVVGVNSDEWLTRKKGAPFMPLLERTNIVRNLRMVDFVIDFNDSDGSAKHAIQMVRQSYPQDEIIFANGGDRTNDNIPEMDVADDNTKFVFGVGGFNKANSSSWILQEWKAPKTERPWGYYRVLHEVPGMKVKELTVNPGASLSMQRHWKRAEYWIVSEGQCVLESQLDGGYRLPSKTLTMHRSHKIHVAEWHQLTNPFDVPCRIVEIQYGNQCVEEDIERK</sequence>
<dbReference type="InterPro" id="IPR014710">
    <property type="entry name" value="RmlC-like_jellyroll"/>
</dbReference>
<gene>
    <name evidence="5" type="ORF">UFOVP328_306</name>
</gene>
<keyword evidence="2" id="KW-0548">Nucleotidyltransferase</keyword>
<dbReference type="SUPFAM" id="SSF52374">
    <property type="entry name" value="Nucleotidylyl transferase"/>
    <property type="match status" value="1"/>
</dbReference>
<dbReference type="PANTHER" id="PTHR43793">
    <property type="entry name" value="FAD SYNTHASE"/>
    <property type="match status" value="1"/>
</dbReference>
<proteinExistence type="predicted"/>
<dbReference type="Gene3D" id="2.60.120.10">
    <property type="entry name" value="Jelly Rolls"/>
    <property type="match status" value="1"/>
</dbReference>
<dbReference type="InterPro" id="IPR004821">
    <property type="entry name" value="Cyt_trans-like"/>
</dbReference>
<dbReference type="GO" id="GO:0005976">
    <property type="term" value="P:polysaccharide metabolic process"/>
    <property type="evidence" value="ECO:0007669"/>
    <property type="project" value="InterPro"/>
</dbReference>
<dbReference type="InterPro" id="IPR050385">
    <property type="entry name" value="Archaeal_FAD_synthase"/>
</dbReference>
<dbReference type="EMBL" id="LR796341">
    <property type="protein sequence ID" value="CAB4138113.1"/>
    <property type="molecule type" value="Genomic_DNA"/>
</dbReference>
<evidence type="ECO:0000256" key="1">
    <source>
        <dbReference type="ARBA" id="ARBA00022679"/>
    </source>
</evidence>
<evidence type="ECO:0000259" key="4">
    <source>
        <dbReference type="Pfam" id="PF01467"/>
    </source>
</evidence>
<dbReference type="Pfam" id="PF01050">
    <property type="entry name" value="MannoseP_isomer"/>
    <property type="match status" value="1"/>
</dbReference>
<dbReference type="GO" id="GO:0016779">
    <property type="term" value="F:nucleotidyltransferase activity"/>
    <property type="evidence" value="ECO:0007669"/>
    <property type="project" value="UniProtKB-KW"/>
</dbReference>
<feature type="domain" description="Mannose-6-phosphate isomerase type II C-terminal" evidence="3">
    <location>
        <begin position="144"/>
        <end position="252"/>
    </location>
</feature>
<dbReference type="InterPro" id="IPR014729">
    <property type="entry name" value="Rossmann-like_a/b/a_fold"/>
</dbReference>
<dbReference type="Pfam" id="PF01467">
    <property type="entry name" value="CTP_transf_like"/>
    <property type="match status" value="1"/>
</dbReference>
<dbReference type="CDD" id="cd02213">
    <property type="entry name" value="cupin_PMI_typeII_C"/>
    <property type="match status" value="1"/>
</dbReference>
<reference evidence="5" key="1">
    <citation type="submission" date="2020-04" db="EMBL/GenBank/DDBJ databases">
        <authorList>
            <person name="Chiriac C."/>
            <person name="Salcher M."/>
            <person name="Ghai R."/>
            <person name="Kavagutti S V."/>
        </authorList>
    </citation>
    <scope>NUCLEOTIDE SEQUENCE</scope>
</reference>
<evidence type="ECO:0000259" key="3">
    <source>
        <dbReference type="Pfam" id="PF01050"/>
    </source>
</evidence>
<dbReference type="PANTHER" id="PTHR43793:SF1">
    <property type="entry name" value="FAD SYNTHASE"/>
    <property type="match status" value="1"/>
</dbReference>
<evidence type="ECO:0000313" key="5">
    <source>
        <dbReference type="EMBL" id="CAB4138113.1"/>
    </source>
</evidence>